<dbReference type="EMBL" id="GGEC01025269">
    <property type="protein sequence ID" value="MBX05753.1"/>
    <property type="molecule type" value="Transcribed_RNA"/>
</dbReference>
<proteinExistence type="predicted"/>
<organism evidence="1">
    <name type="scientific">Rhizophora mucronata</name>
    <name type="common">Asiatic mangrove</name>
    <dbReference type="NCBI Taxonomy" id="61149"/>
    <lineage>
        <taxon>Eukaryota</taxon>
        <taxon>Viridiplantae</taxon>
        <taxon>Streptophyta</taxon>
        <taxon>Embryophyta</taxon>
        <taxon>Tracheophyta</taxon>
        <taxon>Spermatophyta</taxon>
        <taxon>Magnoliopsida</taxon>
        <taxon>eudicotyledons</taxon>
        <taxon>Gunneridae</taxon>
        <taxon>Pentapetalae</taxon>
        <taxon>rosids</taxon>
        <taxon>fabids</taxon>
        <taxon>Malpighiales</taxon>
        <taxon>Rhizophoraceae</taxon>
        <taxon>Rhizophora</taxon>
    </lineage>
</organism>
<sequence length="92" mass="9892">MKLKSAAFGFSLKPRYSQHHHAISPNSATATGAAPTTSAADHYIFIPAGPCRSPLLASPPLQTRLFPHRTSFGGSRLLIPARIHVLLPQNQP</sequence>
<evidence type="ECO:0000313" key="1">
    <source>
        <dbReference type="EMBL" id="MBX05753.1"/>
    </source>
</evidence>
<reference evidence="1" key="1">
    <citation type="submission" date="2018-02" db="EMBL/GenBank/DDBJ databases">
        <title>Rhizophora mucronata_Transcriptome.</title>
        <authorList>
            <person name="Meera S.P."/>
            <person name="Sreeshan A."/>
            <person name="Augustine A."/>
        </authorList>
    </citation>
    <scope>NUCLEOTIDE SEQUENCE</scope>
    <source>
        <tissue evidence="1">Leaf</tissue>
    </source>
</reference>
<name>A0A2P2KJ69_RHIMU</name>
<accession>A0A2P2KJ69</accession>
<protein>
    <submittedName>
        <fullName evidence="1">Uncharacterized protein MANES_06G140400</fullName>
    </submittedName>
</protein>
<dbReference type="AlphaFoldDB" id="A0A2P2KJ69"/>